<evidence type="ECO:0000313" key="7">
    <source>
        <dbReference type="Proteomes" id="UP000194236"/>
    </source>
</evidence>
<evidence type="ECO:0000256" key="4">
    <source>
        <dbReference type="ARBA" id="ARBA00023136"/>
    </source>
</evidence>
<dbReference type="OrthoDB" id="5982705at2759"/>
<comment type="caution">
    <text evidence="6">The sequence shown here is derived from an EMBL/GenBank/DDBJ whole genome shotgun (WGS) entry which is preliminary data.</text>
</comment>
<keyword evidence="2 5" id="KW-0812">Transmembrane</keyword>
<keyword evidence="7" id="KW-1185">Reference proteome</keyword>
<dbReference type="GO" id="GO:0016020">
    <property type="term" value="C:membrane"/>
    <property type="evidence" value="ECO:0007669"/>
    <property type="project" value="UniProtKB-SubCell"/>
</dbReference>
<dbReference type="SUPFAM" id="SSF48652">
    <property type="entry name" value="Tetraspanin"/>
    <property type="match status" value="1"/>
</dbReference>
<dbReference type="Gene3D" id="1.10.1450.10">
    <property type="entry name" value="Tetraspanin"/>
    <property type="match status" value="1"/>
</dbReference>
<evidence type="ECO:0000256" key="3">
    <source>
        <dbReference type="ARBA" id="ARBA00022989"/>
    </source>
</evidence>
<sequence>MFNASLFEYGRHLFIARMEVVSNPSQQEKINHALFIQNFQQIFHCCGADSSSDWSNFTFGNISLGQERLPASCCSIEQQQQRQDLSIKLFLKEDSYNTCVKDKLANNDGCFSSIQIVRYRLFGLMIMITIILMLASLLSLTCCLERDKRLQLARLVNMQYATHLSGCHQGPHQLGYLGGRRLHCPFRKSSVEPQIMEQNLKRTIMASMVEPPPIQ</sequence>
<comment type="subcellular location">
    <subcellularLocation>
        <location evidence="1">Membrane</location>
        <topology evidence="1">Multi-pass membrane protein</topology>
    </subcellularLocation>
</comment>
<evidence type="ECO:0000256" key="5">
    <source>
        <dbReference type="SAM" id="Phobius"/>
    </source>
</evidence>
<evidence type="ECO:0000256" key="2">
    <source>
        <dbReference type="ARBA" id="ARBA00022692"/>
    </source>
</evidence>
<dbReference type="InterPro" id="IPR018499">
    <property type="entry name" value="Tetraspanin/Peripherin"/>
</dbReference>
<organism evidence="6 7">
    <name type="scientific">Euroglyphus maynei</name>
    <name type="common">Mayne's house dust mite</name>
    <dbReference type="NCBI Taxonomy" id="6958"/>
    <lineage>
        <taxon>Eukaryota</taxon>
        <taxon>Metazoa</taxon>
        <taxon>Ecdysozoa</taxon>
        <taxon>Arthropoda</taxon>
        <taxon>Chelicerata</taxon>
        <taxon>Arachnida</taxon>
        <taxon>Acari</taxon>
        <taxon>Acariformes</taxon>
        <taxon>Sarcoptiformes</taxon>
        <taxon>Astigmata</taxon>
        <taxon>Psoroptidia</taxon>
        <taxon>Analgoidea</taxon>
        <taxon>Pyroglyphidae</taxon>
        <taxon>Pyroglyphinae</taxon>
        <taxon>Euroglyphus</taxon>
    </lineage>
</organism>
<dbReference type="InterPro" id="IPR008952">
    <property type="entry name" value="Tetraspanin_EC2_sf"/>
</dbReference>
<reference evidence="6 7" key="1">
    <citation type="submission" date="2017-03" db="EMBL/GenBank/DDBJ databases">
        <title>Genome Survey of Euroglyphus maynei.</title>
        <authorList>
            <person name="Arlian L.G."/>
            <person name="Morgan M.S."/>
            <person name="Rider S.D."/>
        </authorList>
    </citation>
    <scope>NUCLEOTIDE SEQUENCE [LARGE SCALE GENOMIC DNA]</scope>
    <source>
        <strain evidence="6">Arlian Lab</strain>
        <tissue evidence="6">Whole body</tissue>
    </source>
</reference>
<name>A0A1Y3BCU6_EURMA</name>
<proteinExistence type="predicted"/>
<keyword evidence="3 5" id="KW-1133">Transmembrane helix</keyword>
<dbReference type="EMBL" id="MUJZ01026698">
    <property type="protein sequence ID" value="OTF78702.1"/>
    <property type="molecule type" value="Genomic_DNA"/>
</dbReference>
<dbReference type="AlphaFoldDB" id="A0A1Y3BCU6"/>
<dbReference type="Pfam" id="PF00335">
    <property type="entry name" value="Tetraspanin"/>
    <property type="match status" value="1"/>
</dbReference>
<dbReference type="Proteomes" id="UP000194236">
    <property type="component" value="Unassembled WGS sequence"/>
</dbReference>
<evidence type="ECO:0000256" key="1">
    <source>
        <dbReference type="ARBA" id="ARBA00004141"/>
    </source>
</evidence>
<accession>A0A1Y3BCU6</accession>
<evidence type="ECO:0000313" key="6">
    <source>
        <dbReference type="EMBL" id="OTF78702.1"/>
    </source>
</evidence>
<protein>
    <submittedName>
        <fullName evidence="6">Uncharacterized protein</fullName>
    </submittedName>
</protein>
<feature type="transmembrane region" description="Helical" evidence="5">
    <location>
        <begin position="121"/>
        <end position="144"/>
    </location>
</feature>
<gene>
    <name evidence="6" type="ORF">BLA29_001878</name>
</gene>
<keyword evidence="4 5" id="KW-0472">Membrane</keyword>